<evidence type="ECO:0000259" key="3">
    <source>
        <dbReference type="Pfam" id="PF07760"/>
    </source>
</evidence>
<dbReference type="InterPro" id="IPR011674">
    <property type="entry name" value="DUF1616"/>
</dbReference>
<feature type="compositionally biased region" description="Polar residues" evidence="1">
    <location>
        <begin position="340"/>
        <end position="357"/>
    </location>
</feature>
<comment type="caution">
    <text evidence="4">The sequence shown here is derived from an EMBL/GenBank/DDBJ whole genome shotgun (WGS) entry which is preliminary data.</text>
</comment>
<dbReference type="AlphaFoldDB" id="A0ABD5SPU8"/>
<dbReference type="EMBL" id="JBHSWV010000318">
    <property type="protein sequence ID" value="MFC6767042.1"/>
    <property type="molecule type" value="Genomic_DNA"/>
</dbReference>
<reference evidence="4 5" key="1">
    <citation type="journal article" date="2019" name="Int. J. Syst. Evol. Microbiol.">
        <title>The Global Catalogue of Microorganisms (GCM) 10K type strain sequencing project: providing services to taxonomists for standard genome sequencing and annotation.</title>
        <authorList>
            <consortium name="The Broad Institute Genomics Platform"/>
            <consortium name="The Broad Institute Genome Sequencing Center for Infectious Disease"/>
            <person name="Wu L."/>
            <person name="Ma J."/>
        </authorList>
    </citation>
    <scope>NUCLEOTIDE SEQUENCE [LARGE SCALE GENOMIC DNA]</scope>
    <source>
        <strain evidence="4 5">LMG 29247</strain>
    </source>
</reference>
<feature type="domain" description="DUF1616" evidence="3">
    <location>
        <begin position="25"/>
        <end position="350"/>
    </location>
</feature>
<keyword evidence="2" id="KW-0472">Membrane</keyword>
<dbReference type="Pfam" id="PF07760">
    <property type="entry name" value="DUF1616"/>
    <property type="match status" value="1"/>
</dbReference>
<evidence type="ECO:0000313" key="4">
    <source>
        <dbReference type="EMBL" id="MFC6767042.1"/>
    </source>
</evidence>
<feature type="transmembrane region" description="Helical" evidence="2">
    <location>
        <begin position="194"/>
        <end position="216"/>
    </location>
</feature>
<accession>A0ABD5SPU8</accession>
<feature type="transmembrane region" description="Helical" evidence="2">
    <location>
        <begin position="112"/>
        <end position="133"/>
    </location>
</feature>
<evidence type="ECO:0000256" key="2">
    <source>
        <dbReference type="SAM" id="Phobius"/>
    </source>
</evidence>
<sequence>MADSSGTQDSPVRNDRSLPRDLTAVLVATALVLVVAFTPGLRETPLRVPVGIAFVLFVPGYAVVAALFPERDRSVDAVDGPAHDDPVGTPDDGIDRTRWFENGNGIDIVDRFSLSIILSVVFVPAIGLAMNYTPWGIRLGPVVAAVSAVTVLVTLVAVRRRRAVAPSARFSLPDTQSRGRIRQSLFPRNTRSDAMLNGLLAVTVVLAVATVGFAIVAPGLSDDVSAGSDDGYSAISLLDEDGDLLTNSSADNGTPDEFTVGIENNEQRTVSYTVVAVEQELATNESSDAVSVEDQRELERFETELEHGESAAIESSLEPSDDSSRLVWLLYPGDVPDEPTPSNADSYVTFSLTDDDE</sequence>
<gene>
    <name evidence="4" type="ORF">ACFQE6_19280</name>
</gene>
<keyword evidence="5" id="KW-1185">Reference proteome</keyword>
<name>A0ABD5SPU8_9EURY</name>
<organism evidence="4 5">
    <name type="scientific">Natrinema soli</name>
    <dbReference type="NCBI Taxonomy" id="1930624"/>
    <lineage>
        <taxon>Archaea</taxon>
        <taxon>Methanobacteriati</taxon>
        <taxon>Methanobacteriota</taxon>
        <taxon>Stenosarchaea group</taxon>
        <taxon>Halobacteria</taxon>
        <taxon>Halobacteriales</taxon>
        <taxon>Natrialbaceae</taxon>
        <taxon>Natrinema</taxon>
    </lineage>
</organism>
<proteinExistence type="predicted"/>
<feature type="region of interest" description="Disordered" evidence="1">
    <location>
        <begin position="333"/>
        <end position="357"/>
    </location>
</feature>
<feature type="transmembrane region" description="Helical" evidence="2">
    <location>
        <begin position="22"/>
        <end position="42"/>
    </location>
</feature>
<keyword evidence="2" id="KW-0812">Transmembrane</keyword>
<dbReference type="Proteomes" id="UP001596383">
    <property type="component" value="Unassembled WGS sequence"/>
</dbReference>
<evidence type="ECO:0000313" key="5">
    <source>
        <dbReference type="Proteomes" id="UP001596383"/>
    </source>
</evidence>
<keyword evidence="2" id="KW-1133">Transmembrane helix</keyword>
<dbReference type="RefSeq" id="WP_273739973.1">
    <property type="nucleotide sequence ID" value="NZ_JAQIVI010000318.1"/>
</dbReference>
<evidence type="ECO:0000256" key="1">
    <source>
        <dbReference type="SAM" id="MobiDB-lite"/>
    </source>
</evidence>
<protein>
    <submittedName>
        <fullName evidence="4">DUF1616 domain-containing protein</fullName>
    </submittedName>
</protein>
<feature type="transmembrane region" description="Helical" evidence="2">
    <location>
        <begin position="139"/>
        <end position="158"/>
    </location>
</feature>
<feature type="transmembrane region" description="Helical" evidence="2">
    <location>
        <begin position="48"/>
        <end position="68"/>
    </location>
</feature>